<dbReference type="Proteomes" id="UP001516400">
    <property type="component" value="Unassembled WGS sequence"/>
</dbReference>
<comment type="caution">
    <text evidence="1">The sequence shown here is derived from an EMBL/GenBank/DDBJ whole genome shotgun (WGS) entry which is preliminary data.</text>
</comment>
<feature type="non-terminal residue" evidence="1">
    <location>
        <position position="69"/>
    </location>
</feature>
<accession>A0ABD2NX24</accession>
<proteinExistence type="predicted"/>
<evidence type="ECO:0000313" key="1">
    <source>
        <dbReference type="EMBL" id="KAL3283264.1"/>
    </source>
</evidence>
<feature type="non-terminal residue" evidence="1">
    <location>
        <position position="1"/>
    </location>
</feature>
<protein>
    <submittedName>
        <fullName evidence="1">Uncharacterized protein</fullName>
    </submittedName>
</protein>
<dbReference type="AlphaFoldDB" id="A0ABD2NX24"/>
<sequence>RTKAAHDLLEDTAAKEVVTIILISEPNVNITKQNDEWKTDIKIDSAIKMRDNKISCVRQGRGEGFVYVE</sequence>
<organism evidence="1 2">
    <name type="scientific">Cryptolaemus montrouzieri</name>
    <dbReference type="NCBI Taxonomy" id="559131"/>
    <lineage>
        <taxon>Eukaryota</taxon>
        <taxon>Metazoa</taxon>
        <taxon>Ecdysozoa</taxon>
        <taxon>Arthropoda</taxon>
        <taxon>Hexapoda</taxon>
        <taxon>Insecta</taxon>
        <taxon>Pterygota</taxon>
        <taxon>Neoptera</taxon>
        <taxon>Endopterygota</taxon>
        <taxon>Coleoptera</taxon>
        <taxon>Polyphaga</taxon>
        <taxon>Cucujiformia</taxon>
        <taxon>Coccinelloidea</taxon>
        <taxon>Coccinellidae</taxon>
        <taxon>Scymninae</taxon>
        <taxon>Scymnini</taxon>
        <taxon>Cryptolaemus</taxon>
    </lineage>
</organism>
<dbReference type="EMBL" id="JABFTP020000144">
    <property type="protein sequence ID" value="KAL3283264.1"/>
    <property type="molecule type" value="Genomic_DNA"/>
</dbReference>
<gene>
    <name evidence="1" type="ORF">HHI36_006412</name>
</gene>
<name>A0ABD2NX24_9CUCU</name>
<keyword evidence="2" id="KW-1185">Reference proteome</keyword>
<evidence type="ECO:0000313" key="2">
    <source>
        <dbReference type="Proteomes" id="UP001516400"/>
    </source>
</evidence>
<reference evidence="1 2" key="1">
    <citation type="journal article" date="2021" name="BMC Biol.">
        <title>Horizontally acquired antibacterial genes associated with adaptive radiation of ladybird beetles.</title>
        <authorList>
            <person name="Li H.S."/>
            <person name="Tang X.F."/>
            <person name="Huang Y.H."/>
            <person name="Xu Z.Y."/>
            <person name="Chen M.L."/>
            <person name="Du X.Y."/>
            <person name="Qiu B.Y."/>
            <person name="Chen P.T."/>
            <person name="Zhang W."/>
            <person name="Slipinski A."/>
            <person name="Escalona H.E."/>
            <person name="Waterhouse R.M."/>
            <person name="Zwick A."/>
            <person name="Pang H."/>
        </authorList>
    </citation>
    <scope>NUCLEOTIDE SEQUENCE [LARGE SCALE GENOMIC DNA]</scope>
    <source>
        <strain evidence="1">SYSU2018</strain>
    </source>
</reference>